<evidence type="ECO:0000313" key="3">
    <source>
        <dbReference type="Proteomes" id="UP000281564"/>
    </source>
</evidence>
<gene>
    <name evidence="2" type="ORF">DP106_13270</name>
</gene>
<dbReference type="OrthoDB" id="342276at2157"/>
<organism evidence="2 3">
    <name type="scientific">Halonotius pteroides</name>
    <dbReference type="NCBI Taxonomy" id="268735"/>
    <lineage>
        <taxon>Archaea</taxon>
        <taxon>Methanobacteriati</taxon>
        <taxon>Methanobacteriota</taxon>
        <taxon>Stenosarchaea group</taxon>
        <taxon>Halobacteria</taxon>
        <taxon>Halobacteriales</taxon>
        <taxon>Haloferacaceae</taxon>
        <taxon>Halonotius</taxon>
    </lineage>
</organism>
<feature type="transmembrane region" description="Helical" evidence="1">
    <location>
        <begin position="50"/>
        <end position="67"/>
    </location>
</feature>
<dbReference type="EMBL" id="QMDW01000026">
    <property type="protein sequence ID" value="RJX48085.1"/>
    <property type="molecule type" value="Genomic_DNA"/>
</dbReference>
<comment type="caution">
    <text evidence="2">The sequence shown here is derived from an EMBL/GenBank/DDBJ whole genome shotgun (WGS) entry which is preliminary data.</text>
</comment>
<evidence type="ECO:0000313" key="2">
    <source>
        <dbReference type="EMBL" id="RJX48085.1"/>
    </source>
</evidence>
<dbReference type="AlphaFoldDB" id="A0A3A6Q4L9"/>
<dbReference type="RefSeq" id="WP_120086054.1">
    <property type="nucleotide sequence ID" value="NZ_QMDW01000026.1"/>
</dbReference>
<feature type="transmembrane region" description="Helical" evidence="1">
    <location>
        <begin position="79"/>
        <end position="101"/>
    </location>
</feature>
<evidence type="ECO:0000256" key="1">
    <source>
        <dbReference type="SAM" id="Phobius"/>
    </source>
</evidence>
<dbReference type="Proteomes" id="UP000281564">
    <property type="component" value="Unassembled WGS sequence"/>
</dbReference>
<accession>A0A3A6Q4L9</accession>
<keyword evidence="1" id="KW-0812">Transmembrane</keyword>
<sequence>MTAITSGLVVARQPSSRLAVFLSVADNALTTPMEYEQTLRRLLANGRADIGRIVLSTPAMLFFLLSPRAGFEDEPVSKLYAAGISVYALLVVVLFVLLGALF</sequence>
<proteinExistence type="predicted"/>
<keyword evidence="3" id="KW-1185">Reference proteome</keyword>
<keyword evidence="1" id="KW-1133">Transmembrane helix</keyword>
<keyword evidence="1" id="KW-0472">Membrane</keyword>
<name>A0A3A6Q4L9_9EURY</name>
<protein>
    <submittedName>
        <fullName evidence="2">Uncharacterized protein</fullName>
    </submittedName>
</protein>
<reference evidence="2 3" key="1">
    <citation type="submission" date="2018-06" db="EMBL/GenBank/DDBJ databases">
        <title>Halonotius sp. F13-13 a new haloarchaeeon isolated from a solar saltern from Isla Cristina, Huelva, Spain.</title>
        <authorList>
            <person name="Duran-Viseras A."/>
            <person name="Sanchez-Porro C."/>
            <person name="Ventosa A."/>
        </authorList>
    </citation>
    <scope>NUCLEOTIDE SEQUENCE [LARGE SCALE GENOMIC DNA]</scope>
    <source>
        <strain evidence="2 3">CECT 7525</strain>
    </source>
</reference>